<name>A0A937FJ12_9CLOT</name>
<dbReference type="InterPro" id="IPR019533">
    <property type="entry name" value="Peptidase_S26"/>
</dbReference>
<dbReference type="EC" id="3.4.21.89" evidence="4 7"/>
<dbReference type="GO" id="GO:0009003">
    <property type="term" value="F:signal peptidase activity"/>
    <property type="evidence" value="ECO:0007669"/>
    <property type="project" value="UniProtKB-EC"/>
</dbReference>
<dbReference type="InterPro" id="IPR019758">
    <property type="entry name" value="Pept_S26A_signal_pept_1_CS"/>
</dbReference>
<protein>
    <recommendedName>
        <fullName evidence="4 7">Signal peptidase I</fullName>
        <ecNumber evidence="4 7">3.4.21.89</ecNumber>
    </recommendedName>
</protein>
<gene>
    <name evidence="9" type="primary">lepB</name>
    <name evidence="9" type="ORF">JK634_14810</name>
</gene>
<evidence type="ECO:0000256" key="4">
    <source>
        <dbReference type="ARBA" id="ARBA00013208"/>
    </source>
</evidence>
<reference evidence="9" key="1">
    <citation type="submission" date="2021-01" db="EMBL/GenBank/DDBJ databases">
        <title>Genome public.</title>
        <authorList>
            <person name="Liu C."/>
            <person name="Sun Q."/>
        </authorList>
    </citation>
    <scope>NUCLEOTIDE SEQUENCE</scope>
    <source>
        <strain evidence="9">YIM B02565</strain>
    </source>
</reference>
<evidence type="ECO:0000259" key="8">
    <source>
        <dbReference type="Pfam" id="PF10502"/>
    </source>
</evidence>
<dbReference type="GO" id="GO:0006465">
    <property type="term" value="P:signal peptide processing"/>
    <property type="evidence" value="ECO:0007669"/>
    <property type="project" value="InterPro"/>
</dbReference>
<dbReference type="Proteomes" id="UP000623681">
    <property type="component" value="Unassembled WGS sequence"/>
</dbReference>
<dbReference type="InterPro" id="IPR000223">
    <property type="entry name" value="Pept_S26A_signal_pept_1"/>
</dbReference>
<keyword evidence="5 7" id="KW-0378">Hydrolase</keyword>
<evidence type="ECO:0000313" key="9">
    <source>
        <dbReference type="EMBL" id="MBL4933082.1"/>
    </source>
</evidence>
<keyword evidence="7" id="KW-0472">Membrane</keyword>
<comment type="catalytic activity">
    <reaction evidence="1 7">
        <text>Cleavage of hydrophobic, N-terminal signal or leader sequences from secreted and periplasmic proteins.</text>
        <dbReference type="EC" id="3.4.21.89"/>
    </reaction>
</comment>
<feature type="domain" description="Peptidase S26" evidence="8">
    <location>
        <begin position="17"/>
        <end position="173"/>
    </location>
</feature>
<dbReference type="PANTHER" id="PTHR43390:SF1">
    <property type="entry name" value="CHLOROPLAST PROCESSING PEPTIDASE"/>
    <property type="match status" value="1"/>
</dbReference>
<feature type="active site" evidence="6">
    <location>
        <position position="46"/>
    </location>
</feature>
<sequence length="181" mass="20478">MDSKVEKEKSSVADTVKEYIKVIIAAIILSFIISIFVKPAQVVGDSMNSNLHNNDMLLLNKIAYKSHSPNYKDIVVIRANINDAEYIVKRVIGTPGDKIQIKDNQIYVNGKILDEKYIKEPMTNNMDMDIDVPEGKIFVMGDNRNNSLDSRDPSVGLVDYKEAVVGKVMFRMYPFKGIPKY</sequence>
<dbReference type="EMBL" id="JAESWA010000023">
    <property type="protein sequence ID" value="MBL4933082.1"/>
    <property type="molecule type" value="Genomic_DNA"/>
</dbReference>
<evidence type="ECO:0000256" key="2">
    <source>
        <dbReference type="ARBA" id="ARBA00004401"/>
    </source>
</evidence>
<dbReference type="SUPFAM" id="SSF51306">
    <property type="entry name" value="LexA/Signal peptidase"/>
    <property type="match status" value="1"/>
</dbReference>
<dbReference type="PROSITE" id="PS00760">
    <property type="entry name" value="SPASE_I_2"/>
    <property type="match status" value="1"/>
</dbReference>
<dbReference type="InterPro" id="IPR019757">
    <property type="entry name" value="Pept_S26A_signal_pept_1_Lys-AS"/>
</dbReference>
<proteinExistence type="inferred from homology"/>
<dbReference type="GO" id="GO:0004252">
    <property type="term" value="F:serine-type endopeptidase activity"/>
    <property type="evidence" value="ECO:0007669"/>
    <property type="project" value="InterPro"/>
</dbReference>
<evidence type="ECO:0000256" key="6">
    <source>
        <dbReference type="PIRSR" id="PIRSR600223-1"/>
    </source>
</evidence>
<keyword evidence="7" id="KW-1133">Transmembrane helix</keyword>
<feature type="transmembrane region" description="Helical" evidence="7">
    <location>
        <begin position="20"/>
        <end position="37"/>
    </location>
</feature>
<dbReference type="PRINTS" id="PR00727">
    <property type="entry name" value="LEADERPTASE"/>
</dbReference>
<dbReference type="PANTHER" id="PTHR43390">
    <property type="entry name" value="SIGNAL PEPTIDASE I"/>
    <property type="match status" value="1"/>
</dbReference>
<keyword evidence="7" id="KW-0645">Protease</keyword>
<accession>A0A937FJ12</accession>
<evidence type="ECO:0000256" key="5">
    <source>
        <dbReference type="ARBA" id="ARBA00022801"/>
    </source>
</evidence>
<dbReference type="GO" id="GO:0005886">
    <property type="term" value="C:plasma membrane"/>
    <property type="evidence" value="ECO:0007669"/>
    <property type="project" value="UniProtKB-SubCell"/>
</dbReference>
<dbReference type="InterPro" id="IPR036286">
    <property type="entry name" value="LexA/Signal_pep-like_sf"/>
</dbReference>
<comment type="subcellular location">
    <subcellularLocation>
        <location evidence="2">Cell membrane</location>
        <topology evidence="2">Single-pass type II membrane protein</topology>
    </subcellularLocation>
    <subcellularLocation>
        <location evidence="7">Membrane</location>
        <topology evidence="7">Single-pass type II membrane protein</topology>
    </subcellularLocation>
</comment>
<keyword evidence="10" id="KW-1185">Reference proteome</keyword>
<keyword evidence="7" id="KW-0812">Transmembrane</keyword>
<dbReference type="AlphaFoldDB" id="A0A937FJ12"/>
<dbReference type="Gene3D" id="2.10.109.10">
    <property type="entry name" value="Umud Fragment, subunit A"/>
    <property type="match status" value="1"/>
</dbReference>
<evidence type="ECO:0000313" key="10">
    <source>
        <dbReference type="Proteomes" id="UP000623681"/>
    </source>
</evidence>
<comment type="similarity">
    <text evidence="3 7">Belongs to the peptidase S26 family.</text>
</comment>
<dbReference type="NCBIfam" id="TIGR02227">
    <property type="entry name" value="sigpep_I_bact"/>
    <property type="match status" value="1"/>
</dbReference>
<dbReference type="PROSITE" id="PS00761">
    <property type="entry name" value="SPASE_I_3"/>
    <property type="match status" value="1"/>
</dbReference>
<evidence type="ECO:0000256" key="7">
    <source>
        <dbReference type="RuleBase" id="RU362042"/>
    </source>
</evidence>
<dbReference type="Pfam" id="PF10502">
    <property type="entry name" value="Peptidase_S26"/>
    <property type="match status" value="1"/>
</dbReference>
<evidence type="ECO:0000256" key="1">
    <source>
        <dbReference type="ARBA" id="ARBA00000677"/>
    </source>
</evidence>
<dbReference type="CDD" id="cd06530">
    <property type="entry name" value="S26_SPase_I"/>
    <property type="match status" value="1"/>
</dbReference>
<feature type="active site" evidence="6">
    <location>
        <position position="89"/>
    </location>
</feature>
<evidence type="ECO:0000256" key="3">
    <source>
        <dbReference type="ARBA" id="ARBA00009370"/>
    </source>
</evidence>
<comment type="caution">
    <text evidence="9">The sequence shown here is derived from an EMBL/GenBank/DDBJ whole genome shotgun (WGS) entry which is preliminary data.</text>
</comment>
<organism evidence="9 10">
    <name type="scientific">Clostridium paridis</name>
    <dbReference type="NCBI Taxonomy" id="2803863"/>
    <lineage>
        <taxon>Bacteria</taxon>
        <taxon>Bacillati</taxon>
        <taxon>Bacillota</taxon>
        <taxon>Clostridia</taxon>
        <taxon>Eubacteriales</taxon>
        <taxon>Clostridiaceae</taxon>
        <taxon>Clostridium</taxon>
    </lineage>
</organism>